<keyword evidence="5" id="KW-0732">Signal</keyword>
<dbReference type="PROSITE" id="PS00502">
    <property type="entry name" value="POLYGALACTURONASE"/>
    <property type="match status" value="1"/>
</dbReference>
<dbReference type="GO" id="GO:0005975">
    <property type="term" value="P:carbohydrate metabolic process"/>
    <property type="evidence" value="ECO:0007669"/>
    <property type="project" value="InterPro"/>
</dbReference>
<feature type="chain" id="PRO_5007904931" evidence="5">
    <location>
        <begin position="20"/>
        <end position="528"/>
    </location>
</feature>
<protein>
    <submittedName>
        <fullName evidence="7">Pectate lyase superfamily protein</fullName>
    </submittedName>
</protein>
<gene>
    <name evidence="7" type="ORF">PJIAN_1814</name>
</gene>
<dbReference type="RefSeq" id="WP_068702234.1">
    <property type="nucleotide sequence ID" value="NZ_BDCR01000001.1"/>
</dbReference>
<dbReference type="AlphaFoldDB" id="A0A170Z077"/>
<dbReference type="SMART" id="SM00710">
    <property type="entry name" value="PbH1"/>
    <property type="match status" value="5"/>
</dbReference>
<comment type="caution">
    <text evidence="7">The sequence shown here is derived from an EMBL/GenBank/DDBJ whole genome shotgun (WGS) entry which is preliminary data.</text>
</comment>
<dbReference type="GO" id="GO:0016829">
    <property type="term" value="F:lyase activity"/>
    <property type="evidence" value="ECO:0007669"/>
    <property type="project" value="UniProtKB-KW"/>
</dbReference>
<dbReference type="Pfam" id="PF00295">
    <property type="entry name" value="Glyco_hydro_28"/>
    <property type="match status" value="1"/>
</dbReference>
<dbReference type="InterPro" id="IPR000743">
    <property type="entry name" value="Glyco_hydro_28"/>
</dbReference>
<keyword evidence="8" id="KW-1185">Reference proteome</keyword>
<dbReference type="InterPro" id="IPR006626">
    <property type="entry name" value="PbH1"/>
</dbReference>
<dbReference type="InterPro" id="IPR024535">
    <property type="entry name" value="RHGA/B-epi-like_pectate_lyase"/>
</dbReference>
<organism evidence="7 8">
    <name type="scientific">Paludibacter jiangxiensis</name>
    <dbReference type="NCBI Taxonomy" id="681398"/>
    <lineage>
        <taxon>Bacteria</taxon>
        <taxon>Pseudomonadati</taxon>
        <taxon>Bacteroidota</taxon>
        <taxon>Bacteroidia</taxon>
        <taxon>Bacteroidales</taxon>
        <taxon>Paludibacteraceae</taxon>
        <taxon>Paludibacter</taxon>
    </lineage>
</organism>
<dbReference type="GO" id="GO:0004650">
    <property type="term" value="F:polygalacturonase activity"/>
    <property type="evidence" value="ECO:0007669"/>
    <property type="project" value="InterPro"/>
</dbReference>
<proteinExistence type="inferred from homology"/>
<sequence>MKKLLTICLLALSVQWAVAEVVDMQKAGAVADGKTLNTAVIKKTIDRLSAHGGGTLFFPAGTYLTGPIVLKSNITIDIESGATIQFSTNYDDYLPFVEMRYEGVVMKSFSPLFYAYGQENITIKGRGKIDGNGQAWWNAVWALEGAKKDEALAARVQKYRALWDKENPDFQIEANSDWKGTLAKKFFRPSFIQFYKSKDIRIEGITLVNSPFWTVNPEFCENVTVDGITINNPYSPNTDGINPSSCKNVHIANCHISVGDDCITIKSGRDAQGRKYGVPCENVTVTNCTMLAGHGGVVIGSEMSGSVRKVTISNCVFDGTDRGIRIKSVRGRGGYVEEVRVNNIVMKDIKKEAIVLSLFYGKAPLEPLSERTPIFRNIHISGMTGSNVNAACLVEGIEEMPVSDVSFEDINMDAQSGFDISRAKDIRLSNVKVNAQMGAAFKLSDVSNAYLSNVSTLKPIADKSVIEATNVSDLFITGCFPQAGSRSFLSLNGEKSNNIILSGNYLIRVTNPVERQEDLNKNVVIVEK</sequence>
<dbReference type="InterPro" id="IPR012334">
    <property type="entry name" value="Pectin_lyas_fold"/>
</dbReference>
<dbReference type="Gene3D" id="2.160.20.10">
    <property type="entry name" value="Single-stranded right-handed beta-helix, Pectin lyase-like"/>
    <property type="match status" value="1"/>
</dbReference>
<evidence type="ECO:0000256" key="3">
    <source>
        <dbReference type="ARBA" id="ARBA00023295"/>
    </source>
</evidence>
<evidence type="ECO:0000313" key="7">
    <source>
        <dbReference type="EMBL" id="GAT62221.1"/>
    </source>
</evidence>
<dbReference type="EMBL" id="BDCR01000001">
    <property type="protein sequence ID" value="GAT62221.1"/>
    <property type="molecule type" value="Genomic_DNA"/>
</dbReference>
<evidence type="ECO:0000256" key="5">
    <source>
        <dbReference type="SAM" id="SignalP"/>
    </source>
</evidence>
<evidence type="ECO:0000313" key="8">
    <source>
        <dbReference type="Proteomes" id="UP000076586"/>
    </source>
</evidence>
<reference evidence="8" key="1">
    <citation type="submission" date="2016-04" db="EMBL/GenBank/DDBJ databases">
        <title>Draft genome sequence of Paludibacter jiangxiensis strain NM7.</title>
        <authorList>
            <person name="Qiu Y."/>
            <person name="Matsuura N."/>
            <person name="Ohashi A."/>
            <person name="Tourlousse M.D."/>
            <person name="Sekiguchi Y."/>
        </authorList>
    </citation>
    <scope>NUCLEOTIDE SEQUENCE [LARGE SCALE GENOMIC DNA]</scope>
    <source>
        <strain evidence="8">NM7</strain>
    </source>
</reference>
<evidence type="ECO:0000256" key="2">
    <source>
        <dbReference type="ARBA" id="ARBA00022801"/>
    </source>
</evidence>
<reference evidence="8" key="2">
    <citation type="journal article" date="2017" name="Genome Announc.">
        <title>Draft genome sequence of Paludibacter jiangxiensis NM7(T), a propionate-producing fermentative bacterium.</title>
        <authorList>
            <person name="Qiu Y.-L."/>
            <person name="Tourlousse D.M."/>
            <person name="Matsuura N."/>
            <person name="Ohashi A."/>
            <person name="Sekiguchi Y."/>
        </authorList>
    </citation>
    <scope>NUCLEOTIDE SEQUENCE [LARGE SCALE GENOMIC DNA]</scope>
    <source>
        <strain evidence="8">NM7</strain>
    </source>
</reference>
<dbReference type="PANTHER" id="PTHR31339:SF9">
    <property type="entry name" value="PLASMIN AND FIBRONECTIN-BINDING PROTEIN A"/>
    <property type="match status" value="1"/>
</dbReference>
<evidence type="ECO:0000259" key="6">
    <source>
        <dbReference type="Pfam" id="PF12708"/>
    </source>
</evidence>
<keyword evidence="2 4" id="KW-0378">Hydrolase</keyword>
<accession>A0A170Z077</accession>
<evidence type="ECO:0000256" key="4">
    <source>
        <dbReference type="RuleBase" id="RU361169"/>
    </source>
</evidence>
<dbReference type="SUPFAM" id="SSF51126">
    <property type="entry name" value="Pectin lyase-like"/>
    <property type="match status" value="1"/>
</dbReference>
<dbReference type="PANTHER" id="PTHR31339">
    <property type="entry name" value="PECTIN LYASE-RELATED"/>
    <property type="match status" value="1"/>
</dbReference>
<comment type="similarity">
    <text evidence="1 4">Belongs to the glycosyl hydrolase 28 family.</text>
</comment>
<evidence type="ECO:0000256" key="1">
    <source>
        <dbReference type="ARBA" id="ARBA00008834"/>
    </source>
</evidence>
<keyword evidence="7" id="KW-0456">Lyase</keyword>
<dbReference type="Pfam" id="PF12708">
    <property type="entry name" value="Pect-lyase_RHGA_epim"/>
    <property type="match status" value="1"/>
</dbReference>
<dbReference type="OrthoDB" id="9795222at2"/>
<name>A0A170Z077_9BACT</name>
<keyword evidence="3 4" id="KW-0326">Glycosidase</keyword>
<dbReference type="InterPro" id="IPR011050">
    <property type="entry name" value="Pectin_lyase_fold/virulence"/>
</dbReference>
<feature type="signal peptide" evidence="5">
    <location>
        <begin position="1"/>
        <end position="19"/>
    </location>
</feature>
<dbReference type="InterPro" id="IPR051801">
    <property type="entry name" value="GH28_Enzymes"/>
</dbReference>
<dbReference type="STRING" id="681398.PJIAN_1814"/>
<dbReference type="Proteomes" id="UP000076586">
    <property type="component" value="Unassembled WGS sequence"/>
</dbReference>
<feature type="domain" description="Rhamnogalacturonase A/B/Epimerase-like pectate lyase" evidence="6">
    <location>
        <begin position="25"/>
        <end position="90"/>
    </location>
</feature>